<evidence type="ECO:0000256" key="3">
    <source>
        <dbReference type="ARBA" id="ARBA00023125"/>
    </source>
</evidence>
<dbReference type="InterPro" id="IPR000847">
    <property type="entry name" value="LysR_HTH_N"/>
</dbReference>
<dbReference type="Gene3D" id="1.10.10.10">
    <property type="entry name" value="Winged helix-like DNA-binding domain superfamily/Winged helix DNA-binding domain"/>
    <property type="match status" value="1"/>
</dbReference>
<dbReference type="InterPro" id="IPR036388">
    <property type="entry name" value="WH-like_DNA-bd_sf"/>
</dbReference>
<dbReference type="PANTHER" id="PTHR30118:SF15">
    <property type="entry name" value="TRANSCRIPTIONAL REGULATORY PROTEIN"/>
    <property type="match status" value="1"/>
</dbReference>
<evidence type="ECO:0000256" key="2">
    <source>
        <dbReference type="ARBA" id="ARBA00023015"/>
    </source>
</evidence>
<proteinExistence type="inferred from homology"/>
<keyword evidence="3" id="KW-0238">DNA-binding</keyword>
<evidence type="ECO:0000259" key="5">
    <source>
        <dbReference type="PROSITE" id="PS50931"/>
    </source>
</evidence>
<dbReference type="PANTHER" id="PTHR30118">
    <property type="entry name" value="HTH-TYPE TRANSCRIPTIONAL REGULATOR LEUO-RELATED"/>
    <property type="match status" value="1"/>
</dbReference>
<dbReference type="PRINTS" id="PR00039">
    <property type="entry name" value="HTHLYSR"/>
</dbReference>
<dbReference type="SUPFAM" id="SSF53850">
    <property type="entry name" value="Periplasmic binding protein-like II"/>
    <property type="match status" value="1"/>
</dbReference>
<name>A0ABY7VBH1_9GAMM</name>
<dbReference type="Pfam" id="PF03466">
    <property type="entry name" value="LysR_substrate"/>
    <property type="match status" value="1"/>
</dbReference>
<keyword evidence="4" id="KW-0804">Transcription</keyword>
<dbReference type="RefSeq" id="WP_274050279.1">
    <property type="nucleotide sequence ID" value="NZ_CP059693.1"/>
</dbReference>
<evidence type="ECO:0000256" key="4">
    <source>
        <dbReference type="ARBA" id="ARBA00023163"/>
    </source>
</evidence>
<protein>
    <submittedName>
        <fullName evidence="6">LysR family transcriptional regulator</fullName>
    </submittedName>
</protein>
<dbReference type="Pfam" id="PF00126">
    <property type="entry name" value="HTH_1"/>
    <property type="match status" value="1"/>
</dbReference>
<keyword evidence="2" id="KW-0805">Transcription regulation</keyword>
<keyword evidence="7" id="KW-1185">Reference proteome</keyword>
<evidence type="ECO:0000313" key="7">
    <source>
        <dbReference type="Proteomes" id="UP001215231"/>
    </source>
</evidence>
<sequence>MDLYQLDLNLLVLFDALYRHRSVSAAADEICLSQSAFSHGLTRLRKRLGDELFVRVNNVMTPTHRAQQLAKSVGQALEILHGGINTNSGFSPEHSELELTFAATDYTQYSLLPRLIGKINELAPKIKITVYSADNKIPTEKLITGELDFALGFSHEIEDSSTVIQQTWLEDSYCTIARKNHPALKQGLDLASFLSLSHVRISPWGEKLGVVDLALAKLQKKRHVALQLTSVLAAPYTILHSDLLLTLPRLVAEQMLQHRDIDIFPPPLSVPDYQLNLYYHKLNAGKASHQWLSALIRELHEKTQVSP</sequence>
<reference evidence="6 7" key="1">
    <citation type="journal article" date="2022" name="Mar. Drugs">
        <title>Bioassay-Guided Fractionation Leads to the Detection of Cholic Acid Generated by the Rare Thalassomonas sp.</title>
        <authorList>
            <person name="Pheiffer F."/>
            <person name="Schneider Y.K."/>
            <person name="Hansen E.H."/>
            <person name="Andersen J.H."/>
            <person name="Isaksson J."/>
            <person name="Busche T."/>
            <person name="R C."/>
            <person name="Kalinowski J."/>
            <person name="Zyl L.V."/>
            <person name="Trindade M."/>
        </authorList>
    </citation>
    <scope>NUCLEOTIDE SEQUENCE [LARGE SCALE GENOMIC DNA]</scope>
    <source>
        <strain evidence="6 7">A5K-61T</strain>
    </source>
</reference>
<dbReference type="InterPro" id="IPR005119">
    <property type="entry name" value="LysR_subst-bd"/>
</dbReference>
<dbReference type="Proteomes" id="UP001215231">
    <property type="component" value="Chromosome"/>
</dbReference>
<dbReference type="InterPro" id="IPR036390">
    <property type="entry name" value="WH_DNA-bd_sf"/>
</dbReference>
<dbReference type="SUPFAM" id="SSF46785">
    <property type="entry name" value="Winged helix' DNA-binding domain"/>
    <property type="match status" value="1"/>
</dbReference>
<dbReference type="EMBL" id="CP059693">
    <property type="protein sequence ID" value="WDE10253.1"/>
    <property type="molecule type" value="Genomic_DNA"/>
</dbReference>
<dbReference type="InterPro" id="IPR050389">
    <property type="entry name" value="LysR-type_TF"/>
</dbReference>
<feature type="domain" description="HTH lysR-type" evidence="5">
    <location>
        <begin position="6"/>
        <end position="63"/>
    </location>
</feature>
<dbReference type="PROSITE" id="PS50931">
    <property type="entry name" value="HTH_LYSR"/>
    <property type="match status" value="1"/>
</dbReference>
<gene>
    <name evidence="6" type="ORF">H3N35_18480</name>
</gene>
<evidence type="ECO:0000313" key="6">
    <source>
        <dbReference type="EMBL" id="WDE10253.1"/>
    </source>
</evidence>
<comment type="similarity">
    <text evidence="1">Belongs to the LysR transcriptional regulatory family.</text>
</comment>
<evidence type="ECO:0000256" key="1">
    <source>
        <dbReference type="ARBA" id="ARBA00009437"/>
    </source>
</evidence>
<accession>A0ABY7VBH1</accession>
<organism evidence="6 7">
    <name type="scientific">Thalassomonas haliotis</name>
    <dbReference type="NCBI Taxonomy" id="485448"/>
    <lineage>
        <taxon>Bacteria</taxon>
        <taxon>Pseudomonadati</taxon>
        <taxon>Pseudomonadota</taxon>
        <taxon>Gammaproteobacteria</taxon>
        <taxon>Alteromonadales</taxon>
        <taxon>Colwelliaceae</taxon>
        <taxon>Thalassomonas</taxon>
    </lineage>
</organism>
<dbReference type="Gene3D" id="3.40.190.10">
    <property type="entry name" value="Periplasmic binding protein-like II"/>
    <property type="match status" value="2"/>
</dbReference>